<organism evidence="3 4">
    <name type="scientific">Colwellia psychrerythraea</name>
    <name type="common">Vibrio psychroerythus</name>
    <dbReference type="NCBI Taxonomy" id="28229"/>
    <lineage>
        <taxon>Bacteria</taxon>
        <taxon>Pseudomonadati</taxon>
        <taxon>Pseudomonadota</taxon>
        <taxon>Gammaproteobacteria</taxon>
        <taxon>Alteromonadales</taxon>
        <taxon>Colwelliaceae</taxon>
        <taxon>Colwellia</taxon>
    </lineage>
</organism>
<feature type="region of interest" description="Disordered" evidence="1">
    <location>
        <begin position="55"/>
        <end position="74"/>
    </location>
</feature>
<protein>
    <submittedName>
        <fullName evidence="3">Uncharacterized protein</fullName>
    </submittedName>
</protein>
<dbReference type="RefSeq" id="WP_156115755.1">
    <property type="nucleotide sequence ID" value="NZ_JQEC01000044.1"/>
</dbReference>
<feature type="transmembrane region" description="Helical" evidence="2">
    <location>
        <begin position="25"/>
        <end position="46"/>
    </location>
</feature>
<sequence>MIKLMLAISLFAGAIYYIIEDQYKVGVPILIIAVFFSKYATGYYWLGLEVLIDSDSDSSSDSCGGDGGGGGGGD</sequence>
<keyword evidence="2" id="KW-0812">Transmembrane</keyword>
<keyword evidence="2" id="KW-1133">Transmembrane helix</keyword>
<dbReference type="PATRIC" id="fig|28229.3.peg.3242"/>
<proteinExistence type="predicted"/>
<keyword evidence="2" id="KW-0472">Membrane</keyword>
<evidence type="ECO:0000313" key="3">
    <source>
        <dbReference type="EMBL" id="KGJ90916.1"/>
    </source>
</evidence>
<dbReference type="AlphaFoldDB" id="A0A099KKG2"/>
<gene>
    <name evidence="3" type="ORF">GAB14E_0580</name>
</gene>
<comment type="caution">
    <text evidence="3">The sequence shown here is derived from an EMBL/GenBank/DDBJ whole genome shotgun (WGS) entry which is preliminary data.</text>
</comment>
<evidence type="ECO:0000256" key="2">
    <source>
        <dbReference type="SAM" id="Phobius"/>
    </source>
</evidence>
<evidence type="ECO:0000256" key="1">
    <source>
        <dbReference type="SAM" id="MobiDB-lite"/>
    </source>
</evidence>
<evidence type="ECO:0000313" key="4">
    <source>
        <dbReference type="Proteomes" id="UP000029868"/>
    </source>
</evidence>
<reference evidence="3 4" key="1">
    <citation type="submission" date="2014-08" db="EMBL/GenBank/DDBJ databases">
        <title>Genomic and Phenotypic Diversity of Colwellia psychrerythraea strains from Disparate Marine Basins.</title>
        <authorList>
            <person name="Techtmann S.M."/>
            <person name="Stelling S.C."/>
            <person name="Utturkar S.M."/>
            <person name="Alshibli N."/>
            <person name="Harris A."/>
            <person name="Brown S.D."/>
            <person name="Hazen T.C."/>
        </authorList>
    </citation>
    <scope>NUCLEOTIDE SEQUENCE [LARGE SCALE GENOMIC DNA]</scope>
    <source>
        <strain evidence="3 4">GAB14E</strain>
    </source>
</reference>
<dbReference type="Proteomes" id="UP000029868">
    <property type="component" value="Unassembled WGS sequence"/>
</dbReference>
<name>A0A099KKG2_COLPS</name>
<feature type="compositionally biased region" description="Gly residues" evidence="1">
    <location>
        <begin position="64"/>
        <end position="74"/>
    </location>
</feature>
<accession>A0A099KKG2</accession>
<dbReference type="EMBL" id="JQEC01000044">
    <property type="protein sequence ID" value="KGJ90916.1"/>
    <property type="molecule type" value="Genomic_DNA"/>
</dbReference>